<reference evidence="2 3" key="1">
    <citation type="submission" date="2018-04" db="EMBL/GenBank/DDBJ databases">
        <title>Genomic Encyclopedia of Type Strains, Phase IV (KMG-IV): sequencing the most valuable type-strain genomes for metagenomic binning, comparative biology and taxonomic classification.</title>
        <authorList>
            <person name="Goeker M."/>
        </authorList>
    </citation>
    <scope>NUCLEOTIDE SEQUENCE [LARGE SCALE GENOMIC DNA]</scope>
    <source>
        <strain evidence="2 3">DSM 10065</strain>
    </source>
</reference>
<evidence type="ECO:0000259" key="1">
    <source>
        <dbReference type="Pfam" id="PF01814"/>
    </source>
</evidence>
<evidence type="ECO:0000313" key="2">
    <source>
        <dbReference type="EMBL" id="PVY60336.1"/>
    </source>
</evidence>
<dbReference type="AlphaFoldDB" id="A0A2U1CHE8"/>
<protein>
    <submittedName>
        <fullName evidence="2">Hemerythrin HHE cation binding domain-containing protein</fullName>
    </submittedName>
</protein>
<name>A0A2U1CHE8_9BURK</name>
<organism evidence="2 3">
    <name type="scientific">Pusillimonas noertemannii</name>
    <dbReference type="NCBI Taxonomy" id="305977"/>
    <lineage>
        <taxon>Bacteria</taxon>
        <taxon>Pseudomonadati</taxon>
        <taxon>Pseudomonadota</taxon>
        <taxon>Betaproteobacteria</taxon>
        <taxon>Burkholderiales</taxon>
        <taxon>Alcaligenaceae</taxon>
        <taxon>Pusillimonas</taxon>
    </lineage>
</organism>
<keyword evidence="3" id="KW-1185">Reference proteome</keyword>
<proteinExistence type="predicted"/>
<evidence type="ECO:0000313" key="3">
    <source>
        <dbReference type="Proteomes" id="UP000246145"/>
    </source>
</evidence>
<dbReference type="RefSeq" id="WP_116519530.1">
    <property type="nucleotide sequence ID" value="NZ_JACCEX010000006.1"/>
</dbReference>
<sequence>MAQSFPGFNAPAAGFDEPVDMLSACHDKLRSRCETLSRLPGHVARHGADEQARSAAQSILRYFDGPALYHHADEEKDLFPALLESVAGSDASCLRGLFDKLSNEHRLLENQWQRLRPLLQQLCDGKAVELPDSDIQAFIQGYAGHLQCEDQELLPMARRMLDSAALQQIGQAMNLRRNP</sequence>
<accession>A0A2U1CHE8</accession>
<dbReference type="EMBL" id="QEKO01000010">
    <property type="protein sequence ID" value="PVY60336.1"/>
    <property type="molecule type" value="Genomic_DNA"/>
</dbReference>
<gene>
    <name evidence="2" type="ORF">C7440_3772</name>
</gene>
<feature type="domain" description="Hemerythrin-like" evidence="1">
    <location>
        <begin position="18"/>
        <end position="157"/>
    </location>
</feature>
<dbReference type="Pfam" id="PF01814">
    <property type="entry name" value="Hemerythrin"/>
    <property type="match status" value="1"/>
</dbReference>
<dbReference type="STRING" id="1231391.GCA_000308195_03110"/>
<dbReference type="Gene3D" id="1.20.120.520">
    <property type="entry name" value="nmb1532 protein domain like"/>
    <property type="match status" value="1"/>
</dbReference>
<dbReference type="InterPro" id="IPR012312">
    <property type="entry name" value="Hemerythrin-like"/>
</dbReference>
<comment type="caution">
    <text evidence="2">The sequence shown here is derived from an EMBL/GenBank/DDBJ whole genome shotgun (WGS) entry which is preliminary data.</text>
</comment>
<dbReference type="CDD" id="cd12108">
    <property type="entry name" value="Hr-like"/>
    <property type="match status" value="1"/>
</dbReference>
<dbReference type="OrthoDB" id="8898809at2"/>
<dbReference type="Proteomes" id="UP000246145">
    <property type="component" value="Unassembled WGS sequence"/>
</dbReference>